<keyword evidence="3" id="KW-1185">Reference proteome</keyword>
<keyword evidence="1" id="KW-0472">Membrane</keyword>
<evidence type="ECO:0000256" key="1">
    <source>
        <dbReference type="SAM" id="Phobius"/>
    </source>
</evidence>
<feature type="transmembrane region" description="Helical" evidence="1">
    <location>
        <begin position="90"/>
        <end position="106"/>
    </location>
</feature>
<dbReference type="RefSeq" id="WP_314510739.1">
    <property type="nucleotide sequence ID" value="NZ_JASJOU010000003.1"/>
</dbReference>
<protein>
    <recommendedName>
        <fullName evidence="4">Prepilin type IV endopeptidase peptidase domain-containing protein</fullName>
    </recommendedName>
</protein>
<feature type="transmembrane region" description="Helical" evidence="1">
    <location>
        <begin position="6"/>
        <end position="22"/>
    </location>
</feature>
<evidence type="ECO:0008006" key="4">
    <source>
        <dbReference type="Google" id="ProtNLM"/>
    </source>
</evidence>
<organism evidence="2 3">
    <name type="scientific">Xanthocytophaga agilis</name>
    <dbReference type="NCBI Taxonomy" id="3048010"/>
    <lineage>
        <taxon>Bacteria</taxon>
        <taxon>Pseudomonadati</taxon>
        <taxon>Bacteroidota</taxon>
        <taxon>Cytophagia</taxon>
        <taxon>Cytophagales</taxon>
        <taxon>Rhodocytophagaceae</taxon>
        <taxon>Xanthocytophaga</taxon>
    </lineage>
</organism>
<dbReference type="Proteomes" id="UP001232063">
    <property type="component" value="Unassembled WGS sequence"/>
</dbReference>
<comment type="caution">
    <text evidence="2">The sequence shown here is derived from an EMBL/GenBank/DDBJ whole genome shotgun (WGS) entry which is preliminary data.</text>
</comment>
<dbReference type="EMBL" id="JASJOU010000003">
    <property type="protein sequence ID" value="MDJ1501247.1"/>
    <property type="molecule type" value="Genomic_DNA"/>
</dbReference>
<feature type="transmembrane region" description="Helical" evidence="1">
    <location>
        <begin position="29"/>
        <end position="46"/>
    </location>
</feature>
<name>A0AAE3R5V3_9BACT</name>
<dbReference type="AlphaFoldDB" id="A0AAE3R5V3"/>
<accession>A0AAE3R5V3</accession>
<gene>
    <name evidence="2" type="ORF">QNI22_11340</name>
</gene>
<feature type="transmembrane region" description="Helical" evidence="1">
    <location>
        <begin position="58"/>
        <end position="78"/>
    </location>
</feature>
<evidence type="ECO:0000313" key="2">
    <source>
        <dbReference type="EMBL" id="MDJ1501247.1"/>
    </source>
</evidence>
<sequence>MLSSVMTIALIVLLLLTFWQDMRSRILSVWLWAVMTGIVIIIRFADAGNGVLAVGYEMGINVLIIFWQLFFLTLYVSVKNRKLTQPVGQFLGLGDVFFWIVPTLFFTPVSFLIYWVFSLLFALAGHLIFRSLLSATYPSTVPLAGMQALCMAGYVGVSKLDPTPLFACLQIGGQHA</sequence>
<reference evidence="2" key="1">
    <citation type="submission" date="2023-05" db="EMBL/GenBank/DDBJ databases">
        <authorList>
            <person name="Zhang X."/>
        </authorList>
    </citation>
    <scope>NUCLEOTIDE SEQUENCE</scope>
    <source>
        <strain evidence="2">BD1B2-1</strain>
    </source>
</reference>
<keyword evidence="1" id="KW-0812">Transmembrane</keyword>
<feature type="transmembrane region" description="Helical" evidence="1">
    <location>
        <begin position="112"/>
        <end position="129"/>
    </location>
</feature>
<keyword evidence="1" id="KW-1133">Transmembrane helix</keyword>
<evidence type="ECO:0000313" key="3">
    <source>
        <dbReference type="Proteomes" id="UP001232063"/>
    </source>
</evidence>
<proteinExistence type="predicted"/>